<dbReference type="InterPro" id="IPR000601">
    <property type="entry name" value="PKD_dom"/>
</dbReference>
<sequence length="677" mass="69845">MIQIPRLLGPVLLALGLIGPVAAAGPPADVVPHVNKGVFPVVALAERQVGGQRAIDALGSRLGEVATYYGKSADEFKAMLLRDRRLRLDQRGRAFFIEEIDTPLPASPAPLPTSGLLDGTLAPLDQTFLLHSRAGAKRTIYLNFRGATLTGTVWNTNGTINAQAFDMDGQPGTFSTAELQRIQYIWQRVSEDFAAFDVDVTTEPPSPDRITRSNSSDDIFGTTVLITHRTGVYSCGCGGVAYLGIYDDTSDYYKPALVFYDALGAGEKNVAEAISHEAGHNMGLGHDGTATAGYYSGHGSGATGWAPIMGVGYYQALVQWSKGEYSGASNPQDDYVVMQSNGLPLRIDDHGSTHATATALNATSNAGISSAAAEGVIERPTDVDVFSFSAGAGPATLTLTPAVRSANLDALLTLRDGANNVLATANPVDTLTAGITVTLPANGTYYLSVQGTGKAGTTGYPAYGSIGQYALTVSFTTAVNQAPVAVISTSAVRGPAPFTVNFSGTGSSDPDGSIVAYGWTFGDGASASGSTATHLYSNPGSYNAQLTVTDALGLSSVSAVTITVDPASGTGKTMRVSDIAMSLAIGVGGAASGVAAVKVVDGNGLPLVGATVNGAWSGLVTRPSVVLSTNSTGVARFLSPSVRGSGVFTFTVNSVTRNTYTYMPQNNTETSDSIARP</sequence>
<gene>
    <name evidence="4" type="ORF">HLB44_00105</name>
</gene>
<keyword evidence="2" id="KW-0732">Signal</keyword>
<dbReference type="RefSeq" id="WP_173119371.1">
    <property type="nucleotide sequence ID" value="NZ_JABRWJ010000001.1"/>
</dbReference>
<accession>A0ABX2E8Y5</accession>
<evidence type="ECO:0000256" key="2">
    <source>
        <dbReference type="SAM" id="SignalP"/>
    </source>
</evidence>
<proteinExistence type="predicted"/>
<evidence type="ECO:0000313" key="5">
    <source>
        <dbReference type="Proteomes" id="UP000737171"/>
    </source>
</evidence>
<dbReference type="Pfam" id="PF10462">
    <property type="entry name" value="Peptidase_M66"/>
    <property type="match status" value="1"/>
</dbReference>
<dbReference type="CDD" id="cd00146">
    <property type="entry name" value="PKD"/>
    <property type="match status" value="1"/>
</dbReference>
<dbReference type="InterPro" id="IPR035986">
    <property type="entry name" value="PKD_dom_sf"/>
</dbReference>
<dbReference type="InterPro" id="IPR024079">
    <property type="entry name" value="MetalloPept_cat_dom_sf"/>
</dbReference>
<evidence type="ECO:0000313" key="4">
    <source>
        <dbReference type="EMBL" id="NRF65375.1"/>
    </source>
</evidence>
<dbReference type="Pfam" id="PF18911">
    <property type="entry name" value="PKD_4"/>
    <property type="match status" value="1"/>
</dbReference>
<evidence type="ECO:0000259" key="3">
    <source>
        <dbReference type="PROSITE" id="PS50093"/>
    </source>
</evidence>
<reference evidence="4 5" key="1">
    <citation type="submission" date="2020-05" db="EMBL/GenBank/DDBJ databases">
        <title>Aquincola sp. isolate from soil.</title>
        <authorList>
            <person name="Han J."/>
            <person name="Kim D.-U."/>
        </authorList>
    </citation>
    <scope>NUCLEOTIDE SEQUENCE [LARGE SCALE GENOMIC DNA]</scope>
    <source>
        <strain evidence="4 5">S2</strain>
    </source>
</reference>
<dbReference type="SUPFAM" id="SSF55486">
    <property type="entry name" value="Metalloproteases ('zincins'), catalytic domain"/>
    <property type="match status" value="1"/>
</dbReference>
<organism evidence="4 5">
    <name type="scientific">Pseudaquabacterium terrae</name>
    <dbReference type="NCBI Taxonomy" id="2732868"/>
    <lineage>
        <taxon>Bacteria</taxon>
        <taxon>Pseudomonadati</taxon>
        <taxon>Pseudomonadota</taxon>
        <taxon>Betaproteobacteria</taxon>
        <taxon>Burkholderiales</taxon>
        <taxon>Sphaerotilaceae</taxon>
        <taxon>Pseudaquabacterium</taxon>
    </lineage>
</organism>
<evidence type="ECO:0000256" key="1">
    <source>
        <dbReference type="ARBA" id="ARBA00001913"/>
    </source>
</evidence>
<dbReference type="InterPro" id="IPR022409">
    <property type="entry name" value="PKD/Chitinase_dom"/>
</dbReference>
<dbReference type="Pfam" id="PF04151">
    <property type="entry name" value="PPC"/>
    <property type="match status" value="1"/>
</dbReference>
<feature type="chain" id="PRO_5045264437" evidence="2">
    <location>
        <begin position="24"/>
        <end position="677"/>
    </location>
</feature>
<feature type="signal peptide" evidence="2">
    <location>
        <begin position="1"/>
        <end position="23"/>
    </location>
</feature>
<dbReference type="Gene3D" id="2.60.40.10">
    <property type="entry name" value="Immunoglobulins"/>
    <property type="match status" value="1"/>
</dbReference>
<dbReference type="Gene3D" id="3.40.390.10">
    <property type="entry name" value="Collagenase (Catalytic Domain)"/>
    <property type="match status" value="1"/>
</dbReference>
<dbReference type="EMBL" id="JABRWJ010000001">
    <property type="protein sequence ID" value="NRF65375.1"/>
    <property type="molecule type" value="Genomic_DNA"/>
</dbReference>
<dbReference type="SMART" id="SM00089">
    <property type="entry name" value="PKD"/>
    <property type="match status" value="1"/>
</dbReference>
<dbReference type="InterPro" id="IPR007280">
    <property type="entry name" value="Peptidase_C_arc/bac"/>
</dbReference>
<dbReference type="Gene3D" id="2.60.120.380">
    <property type="match status" value="1"/>
</dbReference>
<dbReference type="Proteomes" id="UP000737171">
    <property type="component" value="Unassembled WGS sequence"/>
</dbReference>
<keyword evidence="5" id="KW-1185">Reference proteome</keyword>
<dbReference type="InterPro" id="IPR013783">
    <property type="entry name" value="Ig-like_fold"/>
</dbReference>
<comment type="caution">
    <text evidence="4">The sequence shown here is derived from an EMBL/GenBank/DDBJ whole genome shotgun (WGS) entry which is preliminary data.</text>
</comment>
<dbReference type="SUPFAM" id="SSF49299">
    <property type="entry name" value="PKD domain"/>
    <property type="match status" value="1"/>
</dbReference>
<dbReference type="PROSITE" id="PS50093">
    <property type="entry name" value="PKD"/>
    <property type="match status" value="1"/>
</dbReference>
<comment type="cofactor">
    <cofactor evidence="1">
        <name>Ca(2+)</name>
        <dbReference type="ChEBI" id="CHEBI:29108"/>
    </cofactor>
</comment>
<name>A0ABX2E8Y5_9BURK</name>
<feature type="domain" description="PKD" evidence="3">
    <location>
        <begin position="483"/>
        <end position="564"/>
    </location>
</feature>
<protein>
    <submittedName>
        <fullName evidence="4">PKD domain-containing protein</fullName>
    </submittedName>
</protein>